<dbReference type="InterPro" id="IPR007318">
    <property type="entry name" value="Phopholipid_MeTrfase"/>
</dbReference>
<protein>
    <submittedName>
        <fullName evidence="6">DUF1295 domain-containing protein</fullName>
    </submittedName>
</protein>
<accession>A0A9D1JUT9</accession>
<dbReference type="GO" id="GO:0012505">
    <property type="term" value="C:endomembrane system"/>
    <property type="evidence" value="ECO:0007669"/>
    <property type="project" value="UniProtKB-SubCell"/>
</dbReference>
<reference evidence="6" key="1">
    <citation type="submission" date="2020-10" db="EMBL/GenBank/DDBJ databases">
        <authorList>
            <person name="Gilroy R."/>
        </authorList>
    </citation>
    <scope>NUCLEOTIDE SEQUENCE</scope>
    <source>
        <strain evidence="6">ChiHjej10B9-9673</strain>
    </source>
</reference>
<dbReference type="Proteomes" id="UP000824001">
    <property type="component" value="Unassembled WGS sequence"/>
</dbReference>
<evidence type="ECO:0000256" key="2">
    <source>
        <dbReference type="ARBA" id="ARBA00022692"/>
    </source>
</evidence>
<gene>
    <name evidence="6" type="ORF">IAC18_02870</name>
</gene>
<comment type="caution">
    <text evidence="6">The sequence shown here is derived from an EMBL/GenBank/DDBJ whole genome shotgun (WGS) entry which is preliminary data.</text>
</comment>
<evidence type="ECO:0000256" key="1">
    <source>
        <dbReference type="ARBA" id="ARBA00004127"/>
    </source>
</evidence>
<sequence length="188" mass="20294">MAQLGSRSGAGEPAGRRISYLAEALKAVGRIIAALALLRFRTVFWALRLCMAAECVMAVYALAFDFEITRLAGAALAAIGAVFVVWTHELVKKHPVSEGRLVTNGPFAVVRHPMYSGWALAAIGAAMVSRSWPAFVLAALQVIVMLSVSCAEDEENAEVFGGDYLAYSREVWLTGIITGCVRSLFRKK</sequence>
<dbReference type="GO" id="GO:0016740">
    <property type="term" value="F:transferase activity"/>
    <property type="evidence" value="ECO:0007669"/>
    <property type="project" value="UniProtKB-ARBA"/>
</dbReference>
<dbReference type="PANTHER" id="PTHR12714">
    <property type="entry name" value="PROTEIN-S ISOPRENYLCYSTEINE O-METHYLTRANSFERASE"/>
    <property type="match status" value="1"/>
</dbReference>
<keyword evidence="4 5" id="KW-0472">Membrane</keyword>
<organism evidence="6 7">
    <name type="scientific">Candidatus Scatomorpha merdipullorum</name>
    <dbReference type="NCBI Taxonomy" id="2840927"/>
    <lineage>
        <taxon>Bacteria</taxon>
        <taxon>Bacillati</taxon>
        <taxon>Bacillota</taxon>
        <taxon>Clostridia</taxon>
        <taxon>Eubacteriales</taxon>
        <taxon>Candidatus Scatomorpha</taxon>
    </lineage>
</organism>
<evidence type="ECO:0000256" key="3">
    <source>
        <dbReference type="ARBA" id="ARBA00022989"/>
    </source>
</evidence>
<feature type="transmembrane region" description="Helical" evidence="5">
    <location>
        <begin position="70"/>
        <end position="91"/>
    </location>
</feature>
<evidence type="ECO:0000313" key="6">
    <source>
        <dbReference type="EMBL" id="HIS66487.1"/>
    </source>
</evidence>
<dbReference type="PANTHER" id="PTHR12714:SF9">
    <property type="entry name" value="PROTEIN-S-ISOPRENYLCYSTEINE O-METHYLTRANSFERASE"/>
    <property type="match status" value="1"/>
</dbReference>
<dbReference type="Gene3D" id="1.20.120.1630">
    <property type="match status" value="1"/>
</dbReference>
<dbReference type="EMBL" id="DVJK01000079">
    <property type="protein sequence ID" value="HIS66487.1"/>
    <property type="molecule type" value="Genomic_DNA"/>
</dbReference>
<dbReference type="AlphaFoldDB" id="A0A9D1JUT9"/>
<keyword evidence="3 5" id="KW-1133">Transmembrane helix</keyword>
<evidence type="ECO:0000256" key="5">
    <source>
        <dbReference type="SAM" id="Phobius"/>
    </source>
</evidence>
<keyword evidence="2 5" id="KW-0812">Transmembrane</keyword>
<feature type="transmembrane region" description="Helical" evidence="5">
    <location>
        <begin position="118"/>
        <end position="144"/>
    </location>
</feature>
<name>A0A9D1JUT9_9FIRM</name>
<reference evidence="6" key="2">
    <citation type="journal article" date="2021" name="PeerJ">
        <title>Extensive microbial diversity within the chicken gut microbiome revealed by metagenomics and culture.</title>
        <authorList>
            <person name="Gilroy R."/>
            <person name="Ravi A."/>
            <person name="Getino M."/>
            <person name="Pursley I."/>
            <person name="Horton D.L."/>
            <person name="Alikhan N.F."/>
            <person name="Baker D."/>
            <person name="Gharbi K."/>
            <person name="Hall N."/>
            <person name="Watson M."/>
            <person name="Adriaenssens E.M."/>
            <person name="Foster-Nyarko E."/>
            <person name="Jarju S."/>
            <person name="Secka A."/>
            <person name="Antonio M."/>
            <person name="Oren A."/>
            <person name="Chaudhuri R.R."/>
            <person name="La Ragione R."/>
            <person name="Hildebrand F."/>
            <person name="Pallen M.J."/>
        </authorList>
    </citation>
    <scope>NUCLEOTIDE SEQUENCE</scope>
    <source>
        <strain evidence="6">ChiHjej10B9-9673</strain>
    </source>
</reference>
<dbReference type="Pfam" id="PF04191">
    <property type="entry name" value="PEMT"/>
    <property type="match status" value="1"/>
</dbReference>
<evidence type="ECO:0000313" key="7">
    <source>
        <dbReference type="Proteomes" id="UP000824001"/>
    </source>
</evidence>
<feature type="transmembrane region" description="Helical" evidence="5">
    <location>
        <begin position="45"/>
        <end position="64"/>
    </location>
</feature>
<evidence type="ECO:0000256" key="4">
    <source>
        <dbReference type="ARBA" id="ARBA00023136"/>
    </source>
</evidence>
<proteinExistence type="predicted"/>
<comment type="subcellular location">
    <subcellularLocation>
        <location evidence="1">Endomembrane system</location>
        <topology evidence="1">Multi-pass membrane protein</topology>
    </subcellularLocation>
</comment>